<keyword evidence="6" id="KW-0964">Secreted</keyword>
<evidence type="ECO:0000256" key="16">
    <source>
        <dbReference type="SAM" id="Phobius"/>
    </source>
</evidence>
<evidence type="ECO:0000256" key="10">
    <source>
        <dbReference type="ARBA" id="ARBA00022847"/>
    </source>
</evidence>
<evidence type="ECO:0000256" key="8">
    <source>
        <dbReference type="ARBA" id="ARBA00022687"/>
    </source>
</evidence>
<reference evidence="17 18" key="1">
    <citation type="submission" date="2023-08" db="EMBL/GenBank/DDBJ databases">
        <title>A Necator americanus chromosomal reference genome.</title>
        <authorList>
            <person name="Ilik V."/>
            <person name="Petrzelkova K.J."/>
            <person name="Pardy F."/>
            <person name="Fuh T."/>
            <person name="Niatou-Singa F.S."/>
            <person name="Gouil Q."/>
            <person name="Baker L."/>
            <person name="Ritchie M.E."/>
            <person name="Jex A.R."/>
            <person name="Gazzola D."/>
            <person name="Li H."/>
            <person name="Toshio Fujiwara R."/>
            <person name="Zhan B."/>
            <person name="Aroian R.V."/>
            <person name="Pafco B."/>
            <person name="Schwarz E.M."/>
        </authorList>
    </citation>
    <scope>NUCLEOTIDE SEQUENCE [LARGE SCALE GENOMIC DNA]</scope>
    <source>
        <strain evidence="17 18">Aroian</strain>
        <tissue evidence="17">Whole animal</tissue>
    </source>
</reference>
<feature type="region of interest" description="Disordered" evidence="15">
    <location>
        <begin position="299"/>
        <end position="392"/>
    </location>
</feature>
<keyword evidence="7" id="KW-0272">Extracellular matrix</keyword>
<dbReference type="Proteomes" id="UP001303046">
    <property type="component" value="Unassembled WGS sequence"/>
</dbReference>
<keyword evidence="5 14" id="KW-0217">Developmental protein</keyword>
<evidence type="ECO:0000256" key="1">
    <source>
        <dbReference type="ARBA" id="ARBA00004141"/>
    </source>
</evidence>
<feature type="compositionally biased region" description="Basic residues" evidence="15">
    <location>
        <begin position="352"/>
        <end position="362"/>
    </location>
</feature>
<comment type="similarity">
    <text evidence="3 14">Belongs to the Wnt family.</text>
</comment>
<evidence type="ECO:0000313" key="17">
    <source>
        <dbReference type="EMBL" id="KAK6725544.1"/>
    </source>
</evidence>
<feature type="transmembrane region" description="Helical" evidence="16">
    <location>
        <begin position="946"/>
        <end position="973"/>
    </location>
</feature>
<dbReference type="InterPro" id="IPR005817">
    <property type="entry name" value="Wnt"/>
</dbReference>
<dbReference type="EMBL" id="JAVFWL010000001">
    <property type="protein sequence ID" value="KAK6725544.1"/>
    <property type="molecule type" value="Genomic_DNA"/>
</dbReference>
<organism evidence="17 18">
    <name type="scientific">Necator americanus</name>
    <name type="common">Human hookworm</name>
    <dbReference type="NCBI Taxonomy" id="51031"/>
    <lineage>
        <taxon>Eukaryota</taxon>
        <taxon>Metazoa</taxon>
        <taxon>Ecdysozoa</taxon>
        <taxon>Nematoda</taxon>
        <taxon>Chromadorea</taxon>
        <taxon>Rhabditida</taxon>
        <taxon>Rhabditina</taxon>
        <taxon>Rhabditomorpha</taxon>
        <taxon>Strongyloidea</taxon>
        <taxon>Ancylostomatidae</taxon>
        <taxon>Bunostominae</taxon>
        <taxon>Necator</taxon>
    </lineage>
</organism>
<feature type="transmembrane region" description="Helical" evidence="16">
    <location>
        <begin position="985"/>
        <end position="1007"/>
    </location>
</feature>
<evidence type="ECO:0000256" key="6">
    <source>
        <dbReference type="ARBA" id="ARBA00022525"/>
    </source>
</evidence>
<keyword evidence="13" id="KW-1015">Disulfide bond</keyword>
<accession>A0ABR1BG83</accession>
<feature type="transmembrane region" description="Helical" evidence="16">
    <location>
        <begin position="59"/>
        <end position="79"/>
    </location>
</feature>
<protein>
    <recommendedName>
        <fullName evidence="14">Protein Wnt</fullName>
    </recommendedName>
</protein>
<name>A0ABR1BG83_NECAM</name>
<evidence type="ECO:0000256" key="15">
    <source>
        <dbReference type="SAM" id="MobiDB-lite"/>
    </source>
</evidence>
<keyword evidence="18" id="KW-1185">Reference proteome</keyword>
<dbReference type="InterPro" id="IPR037272">
    <property type="entry name" value="SNS_sf"/>
</dbReference>
<keyword evidence="10" id="KW-0769">Symport</keyword>
<sequence length="1049" mass="118769">MRSTTTADRRPSPYSSMISAPEAEPLDDQLLYLSTGEGQRQHITGTRRHLYFGGFYAKFRHWLIICIIFVVVHVVHNLTPPPPPLKLLQGCGPDLLHSRSYRSIQVACRTQPAIVIAAFEGIQDAMAQCADRMRFQQWDCSNVGHIMHDPPILKYGYRESALIWALSSAGAAWGVATACAQGWIDDCSCAHDGQPGWEYGGYARARMLVGDQKAKNADLVFIELSPDPCQQQTTSGRVCAWRNETHTQGDCARLCCGKGFKITHEVIHYKCDCYKSHETQQGRRIYKVDDGKEWCQARGRVKTTRSAEQLRKRLRSKRRGGESGWNQVAAMNGSKAPVNTAEKKQDADKDSKKKARARRKKTTQKEPKAAPKNSSARQVSDASGDSSSEDSEEIIVYETPENQSYERKVVIGHLSRVGFREPFWRDKVAAFFVILSYLITYDIVAHFFLFTHVFGISWTFTYGFCMLFIGFPMCYLEMALGQYTSTGVFMVFDRITPAFVGVGISALLINFFAASMDQGLFVNALSIIRETVQILTSEMPWHHCLSTHGMKYCHVWSRECSRLTKQIAIPQYPKRLIYKGGKEFEFVLKGDTCVRPPLRSLYTGLNDIAPKTELDKFKTASMVNWANSEVHDFDSFKQYTYLSPTSIFYTMLFILICIFIVSRSRRAVVIFLNVSLVLTFCVLSFLLHGMFVIFSPKFPYAVPTTVGWIEAIKGIGPWMCAISLTMRSLKLGQGGMVFLGSQNGFHNNLITDCLLITIAMIFVPFFYSMFHIIAIDSYVLEILQGDPNKMDTAARLRKQGTYHNPATIATILLNANHIFGEYEPIVTFWYSIIMISTVISSKIVRYEITIGAFVENYAIFTDESSRFVLIVIVVLFTTLLSFAFKYTDGYIRAASINFTVIPIASSVVVLCELFVVGIFYGFRVFYSNTSLMIFGAAKTEAKKLKLLVNSMALVLWTVVIPVAILFSIVALIIYDARSDFTALDIYNWILLSAILLPIPAMCIYLMYCQHSQGNSIYPLFKRNPDLWGPRTRANRIEAERAERMIRKWW</sequence>
<keyword evidence="11 16" id="KW-1133">Transmembrane helix</keyword>
<dbReference type="Pfam" id="PF00209">
    <property type="entry name" value="SNF"/>
    <property type="match status" value="1"/>
</dbReference>
<evidence type="ECO:0000256" key="14">
    <source>
        <dbReference type="RuleBase" id="RU003500"/>
    </source>
</evidence>
<feature type="transmembrane region" description="Helical" evidence="16">
    <location>
        <begin position="641"/>
        <end position="661"/>
    </location>
</feature>
<evidence type="ECO:0000313" key="18">
    <source>
        <dbReference type="Proteomes" id="UP001303046"/>
    </source>
</evidence>
<comment type="caution">
    <text evidence="17">The sequence shown here is derived from an EMBL/GenBank/DDBJ whole genome shotgun (WGS) entry which is preliminary data.</text>
</comment>
<evidence type="ECO:0000256" key="3">
    <source>
        <dbReference type="ARBA" id="ARBA00005683"/>
    </source>
</evidence>
<comment type="function">
    <text evidence="14">Ligand for members of the frizzled family of seven transmembrane receptors.</text>
</comment>
<feature type="transmembrane region" description="Helical" evidence="16">
    <location>
        <begin position="497"/>
        <end position="516"/>
    </location>
</feature>
<dbReference type="Pfam" id="PF00110">
    <property type="entry name" value="wnt"/>
    <property type="match status" value="2"/>
</dbReference>
<feature type="transmembrane region" description="Helical" evidence="16">
    <location>
        <begin position="825"/>
        <end position="844"/>
    </location>
</feature>
<evidence type="ECO:0000256" key="12">
    <source>
        <dbReference type="ARBA" id="ARBA00023136"/>
    </source>
</evidence>
<evidence type="ECO:0000256" key="7">
    <source>
        <dbReference type="ARBA" id="ARBA00022530"/>
    </source>
</evidence>
<feature type="compositionally biased region" description="Basic and acidic residues" evidence="15">
    <location>
        <begin position="341"/>
        <end position="351"/>
    </location>
</feature>
<evidence type="ECO:0000256" key="11">
    <source>
        <dbReference type="ARBA" id="ARBA00022989"/>
    </source>
</evidence>
<keyword evidence="8 14" id="KW-0879">Wnt signaling pathway</keyword>
<evidence type="ECO:0000256" key="13">
    <source>
        <dbReference type="ARBA" id="ARBA00023157"/>
    </source>
</evidence>
<comment type="subcellular location">
    <subcellularLocation>
        <location evidence="1">Membrane</location>
        <topology evidence="1">Multi-pass membrane protein</topology>
    </subcellularLocation>
    <subcellularLocation>
        <location evidence="2 14">Secreted</location>
        <location evidence="2 14">Extracellular space</location>
        <location evidence="2 14">Extracellular matrix</location>
    </subcellularLocation>
</comment>
<dbReference type="InterPro" id="IPR000175">
    <property type="entry name" value="Na/ntran_symport"/>
</dbReference>
<dbReference type="PANTHER" id="PTHR11616:SF241">
    <property type="entry name" value="SODIUM- AND CHLORIDE-DEPENDENT GLYCINE TRANSPORTER 2"/>
    <property type="match status" value="1"/>
</dbReference>
<feature type="transmembrane region" description="Helical" evidence="16">
    <location>
        <begin position="428"/>
        <end position="450"/>
    </location>
</feature>
<evidence type="ECO:0000256" key="5">
    <source>
        <dbReference type="ARBA" id="ARBA00022473"/>
    </source>
</evidence>
<gene>
    <name evidence="17" type="primary">Necator_chrI.g200</name>
    <name evidence="17" type="ORF">RB195_004079</name>
</gene>
<evidence type="ECO:0000256" key="2">
    <source>
        <dbReference type="ARBA" id="ARBA00004498"/>
    </source>
</evidence>
<dbReference type="PANTHER" id="PTHR11616">
    <property type="entry name" value="SODIUM/CHLORIDE DEPENDENT TRANSPORTER"/>
    <property type="match status" value="1"/>
</dbReference>
<keyword evidence="4" id="KW-0813">Transport</keyword>
<feature type="transmembrane region" description="Helical" evidence="16">
    <location>
        <begin position="668"/>
        <end position="694"/>
    </location>
</feature>
<feature type="transmembrane region" description="Helical" evidence="16">
    <location>
        <begin position="896"/>
        <end position="925"/>
    </location>
</feature>
<dbReference type="PROSITE" id="PS50267">
    <property type="entry name" value="NA_NEUROTRAN_SYMP_3"/>
    <property type="match status" value="1"/>
</dbReference>
<feature type="region of interest" description="Disordered" evidence="15">
    <location>
        <begin position="1"/>
        <end position="20"/>
    </location>
</feature>
<feature type="transmembrane region" description="Helical" evidence="16">
    <location>
        <begin position="754"/>
        <end position="780"/>
    </location>
</feature>
<keyword evidence="9 16" id="KW-0812">Transmembrane</keyword>
<feature type="transmembrane region" description="Helical" evidence="16">
    <location>
        <begin position="456"/>
        <end position="476"/>
    </location>
</feature>
<dbReference type="SUPFAM" id="SSF161070">
    <property type="entry name" value="SNF-like"/>
    <property type="match status" value="1"/>
</dbReference>
<keyword evidence="12 16" id="KW-0472">Membrane</keyword>
<evidence type="ECO:0000256" key="4">
    <source>
        <dbReference type="ARBA" id="ARBA00022448"/>
    </source>
</evidence>
<dbReference type="SMART" id="SM00097">
    <property type="entry name" value="WNT1"/>
    <property type="match status" value="1"/>
</dbReference>
<feature type="transmembrane region" description="Helical" evidence="16">
    <location>
        <begin position="865"/>
        <end position="884"/>
    </location>
</feature>
<evidence type="ECO:0000256" key="9">
    <source>
        <dbReference type="ARBA" id="ARBA00022692"/>
    </source>
</evidence>
<proteinExistence type="inferred from homology"/>